<name>A0ACC6PS71_9ACTN</name>
<dbReference type="EMBL" id="JBBKAJ010000022">
    <property type="protein sequence ID" value="MEJ8634211.1"/>
    <property type="molecule type" value="Genomic_DNA"/>
</dbReference>
<gene>
    <name evidence="1" type="ORF">WKI67_12515</name>
</gene>
<evidence type="ECO:0000313" key="1">
    <source>
        <dbReference type="EMBL" id="MEJ8634211.1"/>
    </source>
</evidence>
<accession>A0ACC6PS71</accession>
<organism evidence="1 2">
    <name type="scientific">Streptomyces achmelvichensis</name>
    <dbReference type="NCBI Taxonomy" id="3134111"/>
    <lineage>
        <taxon>Bacteria</taxon>
        <taxon>Bacillati</taxon>
        <taxon>Actinomycetota</taxon>
        <taxon>Actinomycetes</taxon>
        <taxon>Kitasatosporales</taxon>
        <taxon>Streptomycetaceae</taxon>
        <taxon>Streptomyces</taxon>
    </lineage>
</organism>
<protein>
    <submittedName>
        <fullName evidence="1">Uncharacterized protein</fullName>
    </submittedName>
</protein>
<dbReference type="Proteomes" id="UP001377168">
    <property type="component" value="Unassembled WGS sequence"/>
</dbReference>
<reference evidence="1" key="1">
    <citation type="submission" date="2024-03" db="EMBL/GenBank/DDBJ databases">
        <title>Novel Streptomyces species of biotechnological and ecological value are a feature of Machair soil.</title>
        <authorList>
            <person name="Prole J.R."/>
            <person name="Goodfellow M."/>
            <person name="Allenby N."/>
            <person name="Ward A.C."/>
        </authorList>
    </citation>
    <scope>NUCLEOTIDE SEQUENCE</scope>
    <source>
        <strain evidence="1">MS2.AVA.5</strain>
    </source>
</reference>
<sequence length="326" mass="34366">MTRTPLAPAPPAAERPTRAPAVLRTVAIVACVPYVTLKTAWMAGSTIGIPEGSVLLGNRATLGLVNGVTVLMDSAVVVLALLLTRPWGLRVRTWLLAFPLWVAAGLLSPIMAGFPLQLLVSAFGGTTSADTAAEPFLDDWVFGVVYGGFILQGLALGALFVRYARRRWAVLWQSRLRDLPAAPSARAAAAAGALAALLPAVMHLLWMCGATLGLSARRIDERATDFHVLEGVRLAFVLTAVAGALLLTFGRHRASSLPVKVPLGAAWVGSGALAAWGGWLLLASLMPQDDRFNRSTGLLPLTYAVEMIAGVLLIGAVVSQLRRRGA</sequence>
<evidence type="ECO:0000313" key="2">
    <source>
        <dbReference type="Proteomes" id="UP001377168"/>
    </source>
</evidence>
<proteinExistence type="predicted"/>
<comment type="caution">
    <text evidence="1">The sequence shown here is derived from an EMBL/GenBank/DDBJ whole genome shotgun (WGS) entry which is preliminary data.</text>
</comment>
<keyword evidence="2" id="KW-1185">Reference proteome</keyword>